<gene>
    <name evidence="12" type="ORF">CNECB9_80010</name>
</gene>
<comment type="subunit">
    <text evidence="9">The complex comprises the extracytoplasmic solute receptor protein and the two transmembrane proteins.</text>
</comment>
<feature type="transmembrane region" description="Helical" evidence="9">
    <location>
        <begin position="156"/>
        <end position="177"/>
    </location>
</feature>
<dbReference type="EMBL" id="FMSH01000529">
    <property type="protein sequence ID" value="SCV01084.1"/>
    <property type="molecule type" value="Genomic_DNA"/>
</dbReference>
<comment type="function">
    <text evidence="9">Part of the tripartite ATP-independent periplasmic (TRAP) transport system.</text>
</comment>
<evidence type="ECO:0000256" key="9">
    <source>
        <dbReference type="RuleBase" id="RU369079"/>
    </source>
</evidence>
<dbReference type="InterPro" id="IPR007387">
    <property type="entry name" value="TRAP_DctQ"/>
</dbReference>
<dbReference type="AlphaFoldDB" id="A0A1K0JMD1"/>
<dbReference type="Pfam" id="PF04290">
    <property type="entry name" value="DctQ"/>
    <property type="match status" value="1"/>
</dbReference>
<keyword evidence="7 9" id="KW-0472">Membrane</keyword>
<evidence type="ECO:0000256" key="6">
    <source>
        <dbReference type="ARBA" id="ARBA00022989"/>
    </source>
</evidence>
<dbReference type="GO" id="GO:0022857">
    <property type="term" value="F:transmembrane transporter activity"/>
    <property type="evidence" value="ECO:0007669"/>
    <property type="project" value="UniProtKB-UniRule"/>
</dbReference>
<keyword evidence="5 9" id="KW-0812">Transmembrane</keyword>
<feature type="transmembrane region" description="Helical" evidence="9">
    <location>
        <begin position="35"/>
        <end position="55"/>
    </location>
</feature>
<sequence length="233" mass="24877">MRFNGSNITTGPRTMKTLLADTPWSRRLAAGIDRIAILCGWWLIVLSVATCVEMLGRKLGGFSLQGIDEIGGYTYAILGTCGFAYTLVGRGHTRVDFLLTRFPVKVRAVLNLLAMLSLAAVAGLCLWRAGHVLVDTIDLHSTASTPLATPLWMPQALWLAGYSLFALVAACAAWHALQLLARRDWARLNSQFGPQTLAEEIEAEADIRVAAAPAEGNGAGQGRAEGKSEGAAA</sequence>
<keyword evidence="6 9" id="KW-1133">Transmembrane helix</keyword>
<evidence type="ECO:0000256" key="1">
    <source>
        <dbReference type="ARBA" id="ARBA00004429"/>
    </source>
</evidence>
<evidence type="ECO:0000256" key="4">
    <source>
        <dbReference type="ARBA" id="ARBA00022519"/>
    </source>
</evidence>
<keyword evidence="2 9" id="KW-0813">Transport</keyword>
<dbReference type="PANTHER" id="PTHR35011">
    <property type="entry name" value="2,3-DIKETO-L-GULONATE TRAP TRANSPORTER SMALL PERMEASE PROTEIN YIAM"/>
    <property type="match status" value="1"/>
</dbReference>
<comment type="subcellular location">
    <subcellularLocation>
        <location evidence="1 9">Cell inner membrane</location>
        <topology evidence="1 9">Multi-pass membrane protein</topology>
    </subcellularLocation>
</comment>
<feature type="transmembrane region" description="Helical" evidence="9">
    <location>
        <begin position="70"/>
        <end position="88"/>
    </location>
</feature>
<feature type="compositionally biased region" description="Basic and acidic residues" evidence="10">
    <location>
        <begin position="224"/>
        <end position="233"/>
    </location>
</feature>
<evidence type="ECO:0000256" key="7">
    <source>
        <dbReference type="ARBA" id="ARBA00023136"/>
    </source>
</evidence>
<evidence type="ECO:0000313" key="12">
    <source>
        <dbReference type="EMBL" id="SCV01084.1"/>
    </source>
</evidence>
<reference evidence="12" key="1">
    <citation type="submission" date="2016-09" db="EMBL/GenBank/DDBJ databases">
        <authorList>
            <person name="Capua I."/>
            <person name="De Benedictis P."/>
            <person name="Joannis T."/>
            <person name="Lombin L.H."/>
            <person name="Cattoli G."/>
        </authorList>
    </citation>
    <scope>NUCLEOTIDE SEQUENCE</scope>
    <source>
        <strain evidence="12">B9</strain>
    </source>
</reference>
<keyword evidence="3" id="KW-1003">Cell membrane</keyword>
<comment type="similarity">
    <text evidence="8 9">Belongs to the TRAP transporter small permease family.</text>
</comment>
<evidence type="ECO:0000256" key="2">
    <source>
        <dbReference type="ARBA" id="ARBA00022448"/>
    </source>
</evidence>
<accession>A0A1K0JMD1</accession>
<evidence type="ECO:0000256" key="10">
    <source>
        <dbReference type="SAM" id="MobiDB-lite"/>
    </source>
</evidence>
<keyword evidence="4 9" id="KW-0997">Cell inner membrane</keyword>
<proteinExistence type="inferred from homology"/>
<name>A0A1K0JMD1_CUPNE</name>
<evidence type="ECO:0000256" key="5">
    <source>
        <dbReference type="ARBA" id="ARBA00022692"/>
    </source>
</evidence>
<dbReference type="InterPro" id="IPR055348">
    <property type="entry name" value="DctQ"/>
</dbReference>
<organism evidence="12">
    <name type="scientific">Cupriavidus necator</name>
    <name type="common">Alcaligenes eutrophus</name>
    <name type="synonym">Ralstonia eutropha</name>
    <dbReference type="NCBI Taxonomy" id="106590"/>
    <lineage>
        <taxon>Bacteria</taxon>
        <taxon>Pseudomonadati</taxon>
        <taxon>Pseudomonadota</taxon>
        <taxon>Betaproteobacteria</taxon>
        <taxon>Burkholderiales</taxon>
        <taxon>Burkholderiaceae</taxon>
        <taxon>Cupriavidus</taxon>
    </lineage>
</organism>
<evidence type="ECO:0000256" key="8">
    <source>
        <dbReference type="ARBA" id="ARBA00038436"/>
    </source>
</evidence>
<protein>
    <recommendedName>
        <fullName evidence="9">TRAP transporter small permease protein</fullName>
    </recommendedName>
</protein>
<dbReference type="GO" id="GO:0005886">
    <property type="term" value="C:plasma membrane"/>
    <property type="evidence" value="ECO:0007669"/>
    <property type="project" value="UniProtKB-SubCell"/>
</dbReference>
<dbReference type="RefSeq" id="WP_340530756.1">
    <property type="nucleotide sequence ID" value="NZ_FMSH01000529.1"/>
</dbReference>
<feature type="domain" description="Tripartite ATP-independent periplasmic transporters DctQ component" evidence="11">
    <location>
        <begin position="47"/>
        <end position="178"/>
    </location>
</feature>
<evidence type="ECO:0000256" key="3">
    <source>
        <dbReference type="ARBA" id="ARBA00022475"/>
    </source>
</evidence>
<feature type="region of interest" description="Disordered" evidence="10">
    <location>
        <begin position="213"/>
        <end position="233"/>
    </location>
</feature>
<feature type="transmembrane region" description="Helical" evidence="9">
    <location>
        <begin position="109"/>
        <end position="129"/>
    </location>
</feature>
<evidence type="ECO:0000259" key="11">
    <source>
        <dbReference type="Pfam" id="PF04290"/>
    </source>
</evidence>